<dbReference type="GO" id="GO:0032259">
    <property type="term" value="P:methylation"/>
    <property type="evidence" value="ECO:0007669"/>
    <property type="project" value="UniProtKB-KW"/>
</dbReference>
<dbReference type="InterPro" id="IPR035979">
    <property type="entry name" value="RBD_domain_sf"/>
</dbReference>
<evidence type="ECO:0000256" key="1">
    <source>
        <dbReference type="ARBA" id="ARBA00022603"/>
    </source>
</evidence>
<dbReference type="FunCoup" id="E2AVU8">
    <property type="interactions" value="1707"/>
</dbReference>
<dbReference type="InterPro" id="IPR045850">
    <property type="entry name" value="TRM2_met"/>
</dbReference>
<evidence type="ECO:0000313" key="8">
    <source>
        <dbReference type="Proteomes" id="UP000000311"/>
    </source>
</evidence>
<proteinExistence type="inferred from homology"/>
<keyword evidence="2 6" id="KW-0808">Transferase</keyword>
<gene>
    <name evidence="7" type="ORF">EAG_01560</name>
</gene>
<dbReference type="InterPro" id="IPR010280">
    <property type="entry name" value="U5_MeTrfase_fam"/>
</dbReference>
<dbReference type="PANTHER" id="PTHR45904:SF2">
    <property type="entry name" value="TRNA (URACIL-5-)-METHYLTRANSFERASE HOMOLOG A"/>
    <property type="match status" value="1"/>
</dbReference>
<protein>
    <recommendedName>
        <fullName evidence="4">tRNA (uracil(54)-C(5))-methyltransferase</fullName>
        <ecNumber evidence="4">2.1.1.35</ecNumber>
    </recommendedName>
</protein>
<reference evidence="7 8" key="1">
    <citation type="journal article" date="2010" name="Science">
        <title>Genomic comparison of the ants Camponotus floridanus and Harpegnathos saltator.</title>
        <authorList>
            <person name="Bonasio R."/>
            <person name="Zhang G."/>
            <person name="Ye C."/>
            <person name="Mutti N.S."/>
            <person name="Fang X."/>
            <person name="Qin N."/>
            <person name="Donahue G."/>
            <person name="Yang P."/>
            <person name="Li Q."/>
            <person name="Li C."/>
            <person name="Zhang P."/>
            <person name="Huang Z."/>
            <person name="Berger S.L."/>
            <person name="Reinberg D."/>
            <person name="Wang J."/>
            <person name="Liebig J."/>
        </authorList>
    </citation>
    <scope>NUCLEOTIDE SEQUENCE [LARGE SCALE GENOMIC DNA]</scope>
    <source>
        <strain evidence="8">C129</strain>
    </source>
</reference>
<evidence type="ECO:0000256" key="6">
    <source>
        <dbReference type="PROSITE-ProRule" id="PRU01024"/>
    </source>
</evidence>
<dbReference type="EMBL" id="GL443213">
    <property type="protein sequence ID" value="EFN62370.1"/>
    <property type="molecule type" value="Genomic_DNA"/>
</dbReference>
<dbReference type="Pfam" id="PF05958">
    <property type="entry name" value="tRNA_U5-meth_tr"/>
    <property type="match status" value="1"/>
</dbReference>
<dbReference type="EC" id="2.1.1.35" evidence="4"/>
<dbReference type="GO" id="GO:0030697">
    <property type="term" value="F:tRNA (uracil(54)-C5)-methyltransferase activity, S-adenosyl methionine-dependent"/>
    <property type="evidence" value="ECO:0007669"/>
    <property type="project" value="UniProtKB-EC"/>
</dbReference>
<dbReference type="Gene3D" id="2.40.50.1070">
    <property type="match status" value="1"/>
</dbReference>
<name>E2AVU8_CAMFO</name>
<keyword evidence="8" id="KW-1185">Reference proteome</keyword>
<organism evidence="8">
    <name type="scientific">Camponotus floridanus</name>
    <name type="common">Florida carpenter ant</name>
    <dbReference type="NCBI Taxonomy" id="104421"/>
    <lineage>
        <taxon>Eukaryota</taxon>
        <taxon>Metazoa</taxon>
        <taxon>Ecdysozoa</taxon>
        <taxon>Arthropoda</taxon>
        <taxon>Hexapoda</taxon>
        <taxon>Insecta</taxon>
        <taxon>Pterygota</taxon>
        <taxon>Neoptera</taxon>
        <taxon>Endopterygota</taxon>
        <taxon>Hymenoptera</taxon>
        <taxon>Apocrita</taxon>
        <taxon>Aculeata</taxon>
        <taxon>Formicoidea</taxon>
        <taxon>Formicidae</taxon>
        <taxon>Formicinae</taxon>
        <taxon>Camponotus</taxon>
    </lineage>
</organism>
<evidence type="ECO:0000256" key="2">
    <source>
        <dbReference type="ARBA" id="ARBA00022679"/>
    </source>
</evidence>
<dbReference type="KEGG" id="cfo:105256557"/>
<dbReference type="CDD" id="cd02440">
    <property type="entry name" value="AdoMet_MTases"/>
    <property type="match status" value="1"/>
</dbReference>
<feature type="binding site" evidence="6">
    <location>
        <position position="486"/>
    </location>
    <ligand>
        <name>S-adenosyl-L-methionine</name>
        <dbReference type="ChEBI" id="CHEBI:59789"/>
    </ligand>
</feature>
<dbReference type="AlphaFoldDB" id="E2AVU8"/>
<feature type="active site" description="Nucleophile" evidence="6">
    <location>
        <position position="514"/>
    </location>
</feature>
<dbReference type="InParanoid" id="E2AVU8"/>
<dbReference type="Proteomes" id="UP000000311">
    <property type="component" value="Unassembled WGS sequence"/>
</dbReference>
<evidence type="ECO:0000256" key="4">
    <source>
        <dbReference type="ARBA" id="ARBA00033763"/>
    </source>
</evidence>
<dbReference type="GO" id="GO:0003723">
    <property type="term" value="F:RNA binding"/>
    <property type="evidence" value="ECO:0007669"/>
    <property type="project" value="TreeGrafter"/>
</dbReference>
<dbReference type="Gene3D" id="3.30.70.330">
    <property type="match status" value="1"/>
</dbReference>
<sequence>MTNASVEEILTTNVEDEKDPYAYLERDDFTSEKYKIEIRGLPKYYGIGEFKKLLNEKLDLQSCKVKPPRKGSGWLYVCFRNEECRQRAITTINGILWKNSKLTAQVAKPAPDPFVKRKLEEESSNKRLKTDSEDLNCSPMDRIKFITTPLWNMPYSSQLEFKQKEMKSILMKIGQQIIRESKSMTDWINSQKKLYDGLPCKLQNILSADIIEAYRNKCEFTIGKDSEQNKITIGFRLSSYASGSTAVAPIDNLCHIPKSMKTAVKVLETFVNESNLEPFNPVCHSGYWRQVTARTTRANHLMLIVGIHPQDLSNEELDKLKSQLRIFFEEGGKGADANVTSLYFQTIDKKNAGSESSGTLYHVNGTEYIEETLLGLKFRVSPQAFFQVNSSGAEVLYKAAIDLARPTKDMALLDVCCGTGTIGLCFSKHCGEVLGIEIIPDAIKDAKENVIKNGITNCEFFVGKAEDILSPVIQRTTKSNITAIVDPPRAGLHQKALLALRKAKKLNRLVYISCDPRAAMKNVVDLARPSSKQYLGEPFVPVKAIAVDMFPHTKHCELILCLERLSNAIKLNEHECSNKKNIE</sequence>
<evidence type="ECO:0000256" key="5">
    <source>
        <dbReference type="ARBA" id="ARBA00047278"/>
    </source>
</evidence>
<evidence type="ECO:0000313" key="7">
    <source>
        <dbReference type="EMBL" id="EFN62370.1"/>
    </source>
</evidence>
<dbReference type="InterPro" id="IPR029063">
    <property type="entry name" value="SAM-dependent_MTases_sf"/>
</dbReference>
<accession>E2AVU8</accession>
<dbReference type="Gene3D" id="3.40.50.150">
    <property type="entry name" value="Vaccinia Virus protein VP39"/>
    <property type="match status" value="1"/>
</dbReference>
<dbReference type="OrthoDB" id="10250660at2759"/>
<comment type="caution">
    <text evidence="6">Lacks conserved residue(s) required for the propagation of feature annotation.</text>
</comment>
<comment type="catalytic activity">
    <reaction evidence="5">
        <text>uridine(54) in tRNA + S-adenosyl-L-methionine = 5-methyluridine(54) in tRNA + S-adenosyl-L-homocysteine + H(+)</text>
        <dbReference type="Rhea" id="RHEA:42712"/>
        <dbReference type="Rhea" id="RHEA-COMP:10167"/>
        <dbReference type="Rhea" id="RHEA-COMP:10193"/>
        <dbReference type="ChEBI" id="CHEBI:15378"/>
        <dbReference type="ChEBI" id="CHEBI:57856"/>
        <dbReference type="ChEBI" id="CHEBI:59789"/>
        <dbReference type="ChEBI" id="CHEBI:65315"/>
        <dbReference type="ChEBI" id="CHEBI:74447"/>
        <dbReference type="EC" id="2.1.1.35"/>
    </reaction>
    <physiologicalReaction direction="left-to-right" evidence="5">
        <dbReference type="Rhea" id="RHEA:42713"/>
    </physiologicalReaction>
</comment>
<dbReference type="STRING" id="104421.E2AVU8"/>
<keyword evidence="1 6" id="KW-0489">Methyltransferase</keyword>
<dbReference type="InterPro" id="IPR012677">
    <property type="entry name" value="Nucleotide-bd_a/b_plait_sf"/>
</dbReference>
<dbReference type="GO" id="GO:0006396">
    <property type="term" value="P:RNA processing"/>
    <property type="evidence" value="ECO:0007669"/>
    <property type="project" value="InterPro"/>
</dbReference>
<dbReference type="OMA" id="TPLWNMP"/>
<comment type="similarity">
    <text evidence="6">Belongs to the class I-like SAM-binding methyltransferase superfamily. RNA M5U methyltransferase family.</text>
</comment>
<feature type="binding site" evidence="6">
    <location>
        <position position="437"/>
    </location>
    <ligand>
        <name>S-adenosyl-L-methionine</name>
        <dbReference type="ChEBI" id="CHEBI:59789"/>
    </ligand>
</feature>
<dbReference type="PANTHER" id="PTHR45904">
    <property type="entry name" value="TRNA (URACIL-5-)-METHYLTRANSFERASE"/>
    <property type="match status" value="1"/>
</dbReference>
<dbReference type="PROSITE" id="PS51687">
    <property type="entry name" value="SAM_MT_RNA_M5U"/>
    <property type="match status" value="1"/>
</dbReference>
<dbReference type="SUPFAM" id="SSF53335">
    <property type="entry name" value="S-adenosyl-L-methionine-dependent methyltransferases"/>
    <property type="match status" value="1"/>
</dbReference>
<keyword evidence="3 6" id="KW-0949">S-adenosyl-L-methionine</keyword>
<feature type="binding site" evidence="6">
    <location>
        <position position="387"/>
    </location>
    <ligand>
        <name>S-adenosyl-L-methionine</name>
        <dbReference type="ChEBI" id="CHEBI:59789"/>
    </ligand>
</feature>
<evidence type="ECO:0000256" key="3">
    <source>
        <dbReference type="ARBA" id="ARBA00022691"/>
    </source>
</evidence>
<dbReference type="SUPFAM" id="SSF54928">
    <property type="entry name" value="RNA-binding domain, RBD"/>
    <property type="match status" value="1"/>
</dbReference>